<proteinExistence type="predicted"/>
<protein>
    <recommendedName>
        <fullName evidence="3">C2H2-type domain-containing protein</fullName>
    </recommendedName>
</protein>
<accession>A0A1B6JE75</accession>
<keyword evidence="1" id="KW-0862">Zinc</keyword>
<evidence type="ECO:0000313" key="4">
    <source>
        <dbReference type="EMBL" id="JAS97591.1"/>
    </source>
</evidence>
<sequence>AQEAVGAATAAQQQRDSQDKSDIEDVNLIIQEQSISQMERKHIIESKKCNKTFTCNCGSAFTSLITLKRHKTYYCSDIHKSKLIKCPKCNSGFHTEKNLKIHLYYCGGAMYRSLYRERSHFFRCELCRTDFVSEENLKRHQEDYCRATFH</sequence>
<dbReference type="InterPro" id="IPR013087">
    <property type="entry name" value="Znf_C2H2_type"/>
</dbReference>
<name>A0A1B6JE75_9HEMI</name>
<dbReference type="Gene3D" id="3.30.160.60">
    <property type="entry name" value="Classic Zinc Finger"/>
    <property type="match status" value="1"/>
</dbReference>
<dbReference type="GO" id="GO:0008270">
    <property type="term" value="F:zinc ion binding"/>
    <property type="evidence" value="ECO:0007669"/>
    <property type="project" value="UniProtKB-KW"/>
</dbReference>
<feature type="non-terminal residue" evidence="4">
    <location>
        <position position="150"/>
    </location>
</feature>
<dbReference type="EMBL" id="GECU01010115">
    <property type="protein sequence ID" value="JAS97591.1"/>
    <property type="molecule type" value="Transcribed_RNA"/>
</dbReference>
<keyword evidence="1" id="KW-0863">Zinc-finger</keyword>
<gene>
    <name evidence="4" type="ORF">g.55901</name>
</gene>
<evidence type="ECO:0000256" key="1">
    <source>
        <dbReference type="PROSITE-ProRule" id="PRU00042"/>
    </source>
</evidence>
<organism evidence="4">
    <name type="scientific">Homalodisca liturata</name>
    <dbReference type="NCBI Taxonomy" id="320908"/>
    <lineage>
        <taxon>Eukaryota</taxon>
        <taxon>Metazoa</taxon>
        <taxon>Ecdysozoa</taxon>
        <taxon>Arthropoda</taxon>
        <taxon>Hexapoda</taxon>
        <taxon>Insecta</taxon>
        <taxon>Pterygota</taxon>
        <taxon>Neoptera</taxon>
        <taxon>Paraneoptera</taxon>
        <taxon>Hemiptera</taxon>
        <taxon>Auchenorrhyncha</taxon>
        <taxon>Membracoidea</taxon>
        <taxon>Cicadellidae</taxon>
        <taxon>Cicadellinae</taxon>
        <taxon>Proconiini</taxon>
        <taxon>Homalodisca</taxon>
    </lineage>
</organism>
<evidence type="ECO:0000259" key="3">
    <source>
        <dbReference type="PROSITE" id="PS50157"/>
    </source>
</evidence>
<reference evidence="4" key="1">
    <citation type="submission" date="2015-11" db="EMBL/GenBank/DDBJ databases">
        <title>De novo transcriptome assembly of four potential Pierce s Disease insect vectors from Arizona vineyards.</title>
        <authorList>
            <person name="Tassone E.E."/>
        </authorList>
    </citation>
    <scope>NUCLEOTIDE SEQUENCE</scope>
</reference>
<keyword evidence="1" id="KW-0479">Metal-binding</keyword>
<evidence type="ECO:0000256" key="2">
    <source>
        <dbReference type="SAM" id="MobiDB-lite"/>
    </source>
</evidence>
<dbReference type="PROSITE" id="PS50157">
    <property type="entry name" value="ZINC_FINGER_C2H2_2"/>
    <property type="match status" value="1"/>
</dbReference>
<feature type="domain" description="C2H2-type" evidence="3">
    <location>
        <begin position="122"/>
        <end position="150"/>
    </location>
</feature>
<dbReference type="AlphaFoldDB" id="A0A1B6JE75"/>
<feature type="non-terminal residue" evidence="4">
    <location>
        <position position="1"/>
    </location>
</feature>
<feature type="region of interest" description="Disordered" evidence="2">
    <location>
        <begin position="1"/>
        <end position="22"/>
    </location>
</feature>
<dbReference type="Pfam" id="PF00096">
    <property type="entry name" value="zf-C2H2"/>
    <property type="match status" value="1"/>
</dbReference>
<feature type="compositionally biased region" description="Low complexity" evidence="2">
    <location>
        <begin position="1"/>
        <end position="14"/>
    </location>
</feature>